<name>A0A9N8YTC2_FUNMO</name>
<evidence type="ECO:0000313" key="1">
    <source>
        <dbReference type="EMBL" id="CAG8445271.1"/>
    </source>
</evidence>
<evidence type="ECO:0000313" key="2">
    <source>
        <dbReference type="Proteomes" id="UP000789375"/>
    </source>
</evidence>
<dbReference type="EMBL" id="CAJVPP010000126">
    <property type="protein sequence ID" value="CAG8445271.1"/>
    <property type="molecule type" value="Genomic_DNA"/>
</dbReference>
<dbReference type="PANTHER" id="PTHR33266:SF1">
    <property type="entry name" value="F-BOX DOMAIN-CONTAINING PROTEIN"/>
    <property type="match status" value="1"/>
</dbReference>
<gene>
    <name evidence="1" type="ORF">FMOSSE_LOCUS1125</name>
</gene>
<dbReference type="AlphaFoldDB" id="A0A9N8YTC2"/>
<keyword evidence="2" id="KW-1185">Reference proteome</keyword>
<organism evidence="1 2">
    <name type="scientific">Funneliformis mosseae</name>
    <name type="common">Endomycorrhizal fungus</name>
    <name type="synonym">Glomus mosseae</name>
    <dbReference type="NCBI Taxonomy" id="27381"/>
    <lineage>
        <taxon>Eukaryota</taxon>
        <taxon>Fungi</taxon>
        <taxon>Fungi incertae sedis</taxon>
        <taxon>Mucoromycota</taxon>
        <taxon>Glomeromycotina</taxon>
        <taxon>Glomeromycetes</taxon>
        <taxon>Glomerales</taxon>
        <taxon>Glomeraceae</taxon>
        <taxon>Funneliformis</taxon>
    </lineage>
</organism>
<protein>
    <submittedName>
        <fullName evidence="1">1110_t:CDS:1</fullName>
    </submittedName>
</protein>
<sequence>MFMLVRLGRPLGYSYLESNKKNPRRLKNLIEYFKIKLLGGVNDLTHADITCTSITIISLLAYLKISLQLILISDLVALYAATCYAILEDRENLLVDYPSEPLLVEMGFFLIEDKCNLIKVLKIFNDLLKNGIVESGLREELVT</sequence>
<accession>A0A9N8YTC2</accession>
<dbReference type="PANTHER" id="PTHR33266">
    <property type="entry name" value="CHROMOSOME 15, WHOLE GENOME SHOTGUN SEQUENCE"/>
    <property type="match status" value="1"/>
</dbReference>
<comment type="caution">
    <text evidence="1">The sequence shown here is derived from an EMBL/GenBank/DDBJ whole genome shotgun (WGS) entry which is preliminary data.</text>
</comment>
<dbReference type="Proteomes" id="UP000789375">
    <property type="component" value="Unassembled WGS sequence"/>
</dbReference>
<proteinExistence type="predicted"/>
<reference evidence="1" key="1">
    <citation type="submission" date="2021-06" db="EMBL/GenBank/DDBJ databases">
        <authorList>
            <person name="Kallberg Y."/>
            <person name="Tangrot J."/>
            <person name="Rosling A."/>
        </authorList>
    </citation>
    <scope>NUCLEOTIDE SEQUENCE</scope>
    <source>
        <strain evidence="1">87-6 pot B 2015</strain>
    </source>
</reference>